<protein>
    <recommendedName>
        <fullName evidence="3">Glycoside hydrolase family 5 domain-containing protein</fullName>
    </recommendedName>
</protein>
<organism evidence="1 2">
    <name type="scientific">Dyadobacter psychrotolerans</name>
    <dbReference type="NCBI Taxonomy" id="2541721"/>
    <lineage>
        <taxon>Bacteria</taxon>
        <taxon>Pseudomonadati</taxon>
        <taxon>Bacteroidota</taxon>
        <taxon>Cytophagia</taxon>
        <taxon>Cytophagales</taxon>
        <taxon>Spirosomataceae</taxon>
        <taxon>Dyadobacter</taxon>
    </lineage>
</organism>
<dbReference type="EMBL" id="SMFL01000012">
    <property type="protein sequence ID" value="TDE11404.1"/>
    <property type="molecule type" value="Genomic_DNA"/>
</dbReference>
<comment type="caution">
    <text evidence="1">The sequence shown here is derived from an EMBL/GenBank/DDBJ whole genome shotgun (WGS) entry which is preliminary data.</text>
</comment>
<dbReference type="InterPro" id="IPR017853">
    <property type="entry name" value="GH"/>
</dbReference>
<evidence type="ECO:0008006" key="3">
    <source>
        <dbReference type="Google" id="ProtNLM"/>
    </source>
</evidence>
<dbReference type="Proteomes" id="UP000294850">
    <property type="component" value="Unassembled WGS sequence"/>
</dbReference>
<dbReference type="OrthoDB" id="9802444at2"/>
<sequence length="453" mass="52918">MDENGENWTPIGQNDAVTWPDLSGLFRRKDVAQVEGHLAYLTAHGVTCLRIMLEYCQTEHRYFEKPVGRYQPHMIQFWDDLFVLCEKYKLRILLTPFDTFWMRRRWKHHPYNALNGGPCKSKTRWLTCPETLAAIKNRFSFVIERWGGSGVLFAWDLWNEIGPANALGEMDGLYVFVDQISDHIRQFELRLYGKTHPQTVSVFAPLMQQHDMSDLIFKHPKLDFASTHFYENKTINYPRNTADAAVATGEMVREALFHLPENRPFLDSEHGPIDYFKKRKNNLPEEFDDQYFLNMQWAHLASGGAGGGMRWPYRHPHVLTHGMRRAQLNLAGFLELIDWKTFKRQNLNEQIEVTNPHISVFGCGDDRQAVIWLLERQNYVRKKIVKKTNPEVEIAVPWLNAGLYRVSFWNTVSGKGEARELYHEADQLRISFHLPENNIALAIRKIAERAQVF</sequence>
<proteinExistence type="predicted"/>
<evidence type="ECO:0000313" key="1">
    <source>
        <dbReference type="EMBL" id="TDE11404.1"/>
    </source>
</evidence>
<evidence type="ECO:0000313" key="2">
    <source>
        <dbReference type="Proteomes" id="UP000294850"/>
    </source>
</evidence>
<dbReference type="SUPFAM" id="SSF51445">
    <property type="entry name" value="(Trans)glycosidases"/>
    <property type="match status" value="1"/>
</dbReference>
<gene>
    <name evidence="1" type="ORF">E0F88_25520</name>
</gene>
<name>A0A4R5DHQ4_9BACT</name>
<keyword evidence="2" id="KW-1185">Reference proteome</keyword>
<dbReference type="AlphaFoldDB" id="A0A4R5DHQ4"/>
<accession>A0A4R5DHQ4</accession>
<reference evidence="1 2" key="1">
    <citation type="submission" date="2019-03" db="EMBL/GenBank/DDBJ databases">
        <title>Dyadobacter AR-3-6 sp. nov., isolated from arctic soil.</title>
        <authorList>
            <person name="Chaudhary D.K."/>
        </authorList>
    </citation>
    <scope>NUCLEOTIDE SEQUENCE [LARGE SCALE GENOMIC DNA]</scope>
    <source>
        <strain evidence="1 2">AR-3-6</strain>
    </source>
</reference>
<dbReference type="Gene3D" id="3.20.20.80">
    <property type="entry name" value="Glycosidases"/>
    <property type="match status" value="1"/>
</dbReference>